<evidence type="ECO:0000313" key="2">
    <source>
        <dbReference type="EMBL" id="MFC5461321.1"/>
    </source>
</evidence>
<feature type="region of interest" description="Disordered" evidence="1">
    <location>
        <begin position="1"/>
        <end position="35"/>
    </location>
</feature>
<dbReference type="EMBL" id="JBHSMU010000015">
    <property type="protein sequence ID" value="MFC5461321.1"/>
    <property type="molecule type" value="Genomic_DNA"/>
</dbReference>
<organism evidence="2 3">
    <name type="scientific">Massilia niabensis</name>
    <dbReference type="NCBI Taxonomy" id="544910"/>
    <lineage>
        <taxon>Bacteria</taxon>
        <taxon>Pseudomonadati</taxon>
        <taxon>Pseudomonadota</taxon>
        <taxon>Betaproteobacteria</taxon>
        <taxon>Burkholderiales</taxon>
        <taxon>Oxalobacteraceae</taxon>
        <taxon>Telluria group</taxon>
        <taxon>Massilia</taxon>
    </lineage>
</organism>
<protein>
    <recommendedName>
        <fullName evidence="4">GGDEF domain-containing protein</fullName>
    </recommendedName>
</protein>
<keyword evidence="3" id="KW-1185">Reference proteome</keyword>
<sequence length="106" mass="11051">MAGGGPRAQPARRYGARRKPSQCPEPGPSPSAQGIVDAQGTRWILARGQDCGEDADSLLRSADGAMYEAKLLGRGCVAECTAQSQLAGPRMAPRIGLTRSAARSDI</sequence>
<evidence type="ECO:0000256" key="1">
    <source>
        <dbReference type="SAM" id="MobiDB-lite"/>
    </source>
</evidence>
<dbReference type="Proteomes" id="UP001596050">
    <property type="component" value="Unassembled WGS sequence"/>
</dbReference>
<evidence type="ECO:0008006" key="4">
    <source>
        <dbReference type="Google" id="ProtNLM"/>
    </source>
</evidence>
<accession>A0ABW0L7G3</accession>
<gene>
    <name evidence="2" type="ORF">ACFPN5_16040</name>
</gene>
<dbReference type="RefSeq" id="WP_379784759.1">
    <property type="nucleotide sequence ID" value="NZ_JBHSMU010000015.1"/>
</dbReference>
<evidence type="ECO:0000313" key="3">
    <source>
        <dbReference type="Proteomes" id="UP001596050"/>
    </source>
</evidence>
<reference evidence="3" key="1">
    <citation type="journal article" date="2019" name="Int. J. Syst. Evol. Microbiol.">
        <title>The Global Catalogue of Microorganisms (GCM) 10K type strain sequencing project: providing services to taxonomists for standard genome sequencing and annotation.</title>
        <authorList>
            <consortium name="The Broad Institute Genomics Platform"/>
            <consortium name="The Broad Institute Genome Sequencing Center for Infectious Disease"/>
            <person name="Wu L."/>
            <person name="Ma J."/>
        </authorList>
    </citation>
    <scope>NUCLEOTIDE SEQUENCE [LARGE SCALE GENOMIC DNA]</scope>
    <source>
        <strain evidence="3">KACC 12649</strain>
    </source>
</reference>
<comment type="caution">
    <text evidence="2">The sequence shown here is derived from an EMBL/GenBank/DDBJ whole genome shotgun (WGS) entry which is preliminary data.</text>
</comment>
<name>A0ABW0L7G3_9BURK</name>
<proteinExistence type="predicted"/>